<dbReference type="EMBL" id="JAJFAZ020000007">
    <property type="protein sequence ID" value="KAI5318269.1"/>
    <property type="molecule type" value="Genomic_DNA"/>
</dbReference>
<keyword evidence="3" id="KW-1185">Reference proteome</keyword>
<organism evidence="2 3">
    <name type="scientific">Prunus dulcis</name>
    <name type="common">Almond</name>
    <name type="synonym">Amygdalus dulcis</name>
    <dbReference type="NCBI Taxonomy" id="3755"/>
    <lineage>
        <taxon>Eukaryota</taxon>
        <taxon>Viridiplantae</taxon>
        <taxon>Streptophyta</taxon>
        <taxon>Embryophyta</taxon>
        <taxon>Tracheophyta</taxon>
        <taxon>Spermatophyta</taxon>
        <taxon>Magnoliopsida</taxon>
        <taxon>eudicotyledons</taxon>
        <taxon>Gunneridae</taxon>
        <taxon>Pentapetalae</taxon>
        <taxon>rosids</taxon>
        <taxon>fabids</taxon>
        <taxon>Rosales</taxon>
        <taxon>Rosaceae</taxon>
        <taxon>Amygdaloideae</taxon>
        <taxon>Amygdaleae</taxon>
        <taxon>Prunus</taxon>
    </lineage>
</organism>
<dbReference type="Proteomes" id="UP001054821">
    <property type="component" value="Chromosome 7"/>
</dbReference>
<comment type="caution">
    <text evidence="2">The sequence shown here is derived from an EMBL/GenBank/DDBJ whole genome shotgun (WGS) entry which is preliminary data.</text>
</comment>
<sequence length="89" mass="9687">MENINQWNDMTHLLMGLANSFNTYSLQDALRALSPVRASSSKKGGFFNGLQRPRPMVGATKLGKPKSMSSRRSCLRAGDVDADSKLASV</sequence>
<evidence type="ECO:0000313" key="3">
    <source>
        <dbReference type="Proteomes" id="UP001054821"/>
    </source>
</evidence>
<name>A0AAD4V4F6_PRUDU</name>
<accession>A0AAD4V4F6</accession>
<protein>
    <submittedName>
        <fullName evidence="2">Uncharacterized protein</fullName>
    </submittedName>
</protein>
<evidence type="ECO:0000313" key="2">
    <source>
        <dbReference type="EMBL" id="KAI5318269.1"/>
    </source>
</evidence>
<feature type="region of interest" description="Disordered" evidence="1">
    <location>
        <begin position="39"/>
        <end position="89"/>
    </location>
</feature>
<evidence type="ECO:0000256" key="1">
    <source>
        <dbReference type="SAM" id="MobiDB-lite"/>
    </source>
</evidence>
<gene>
    <name evidence="2" type="ORF">L3X38_037977</name>
</gene>
<proteinExistence type="predicted"/>
<reference evidence="2 3" key="1">
    <citation type="journal article" date="2022" name="G3 (Bethesda)">
        <title>Whole-genome sequence and methylome profiling of the almond [Prunus dulcis (Mill.) D.A. Webb] cultivar 'Nonpareil'.</title>
        <authorList>
            <person name="D'Amico-Willman K.M."/>
            <person name="Ouma W.Z."/>
            <person name="Meulia T."/>
            <person name="Sideli G.M."/>
            <person name="Gradziel T.M."/>
            <person name="Fresnedo-Ramirez J."/>
        </authorList>
    </citation>
    <scope>NUCLEOTIDE SEQUENCE [LARGE SCALE GENOMIC DNA]</scope>
    <source>
        <strain evidence="2">Clone GOH B32 T37-40</strain>
    </source>
</reference>
<feature type="compositionally biased region" description="Basic and acidic residues" evidence="1">
    <location>
        <begin position="78"/>
        <end position="89"/>
    </location>
</feature>
<dbReference type="AlphaFoldDB" id="A0AAD4V4F6"/>